<keyword evidence="2" id="KW-1185">Reference proteome</keyword>
<name>A0ACC1YEA1_MELAZ</name>
<dbReference type="Proteomes" id="UP001164539">
    <property type="component" value="Chromosome 4"/>
</dbReference>
<evidence type="ECO:0000313" key="1">
    <source>
        <dbReference type="EMBL" id="KAJ4720960.1"/>
    </source>
</evidence>
<evidence type="ECO:0000313" key="2">
    <source>
        <dbReference type="Proteomes" id="UP001164539"/>
    </source>
</evidence>
<dbReference type="EMBL" id="CM051397">
    <property type="protein sequence ID" value="KAJ4720960.1"/>
    <property type="molecule type" value="Genomic_DNA"/>
</dbReference>
<proteinExistence type="predicted"/>
<sequence length="73" mass="8307">MRSDRQLHRQLADISTPSLVYQRQGGLILSLVLIIQKKVSNKAGKQLHSLYVCWMNLVKVLLWKMASVCLMGP</sequence>
<protein>
    <submittedName>
        <fullName evidence="1">Uncharacterized protein</fullName>
    </submittedName>
</protein>
<comment type="caution">
    <text evidence="1">The sequence shown here is derived from an EMBL/GenBank/DDBJ whole genome shotgun (WGS) entry which is preliminary data.</text>
</comment>
<gene>
    <name evidence="1" type="ORF">OWV82_008697</name>
</gene>
<organism evidence="1 2">
    <name type="scientific">Melia azedarach</name>
    <name type="common">Chinaberry tree</name>
    <dbReference type="NCBI Taxonomy" id="155640"/>
    <lineage>
        <taxon>Eukaryota</taxon>
        <taxon>Viridiplantae</taxon>
        <taxon>Streptophyta</taxon>
        <taxon>Embryophyta</taxon>
        <taxon>Tracheophyta</taxon>
        <taxon>Spermatophyta</taxon>
        <taxon>Magnoliopsida</taxon>
        <taxon>eudicotyledons</taxon>
        <taxon>Gunneridae</taxon>
        <taxon>Pentapetalae</taxon>
        <taxon>rosids</taxon>
        <taxon>malvids</taxon>
        <taxon>Sapindales</taxon>
        <taxon>Meliaceae</taxon>
        <taxon>Melia</taxon>
    </lineage>
</organism>
<reference evidence="1 2" key="1">
    <citation type="journal article" date="2023" name="Science">
        <title>Complex scaffold remodeling in plant triterpene biosynthesis.</title>
        <authorList>
            <person name="De La Pena R."/>
            <person name="Hodgson H."/>
            <person name="Liu J.C."/>
            <person name="Stephenson M.J."/>
            <person name="Martin A.C."/>
            <person name="Owen C."/>
            <person name="Harkess A."/>
            <person name="Leebens-Mack J."/>
            <person name="Jimenez L.E."/>
            <person name="Osbourn A."/>
            <person name="Sattely E.S."/>
        </authorList>
    </citation>
    <scope>NUCLEOTIDE SEQUENCE [LARGE SCALE GENOMIC DNA]</scope>
    <source>
        <strain evidence="2">cv. JPN11</strain>
        <tissue evidence="1">Leaf</tissue>
    </source>
</reference>
<accession>A0ACC1YEA1</accession>